<keyword evidence="3" id="KW-1185">Reference proteome</keyword>
<name>A0A9W4X3H9_9GLOM</name>
<feature type="region of interest" description="Disordered" evidence="1">
    <location>
        <begin position="16"/>
        <end position="52"/>
    </location>
</feature>
<feature type="compositionally biased region" description="Polar residues" evidence="1">
    <location>
        <begin position="16"/>
        <end position="27"/>
    </location>
</feature>
<gene>
    <name evidence="2" type="ORF">FWILDA_LOCUS15576</name>
</gene>
<feature type="non-terminal residue" evidence="2">
    <location>
        <position position="52"/>
    </location>
</feature>
<evidence type="ECO:0000256" key="1">
    <source>
        <dbReference type="SAM" id="MobiDB-lite"/>
    </source>
</evidence>
<evidence type="ECO:0000313" key="2">
    <source>
        <dbReference type="EMBL" id="CAI2192436.1"/>
    </source>
</evidence>
<evidence type="ECO:0000313" key="3">
    <source>
        <dbReference type="Proteomes" id="UP001153678"/>
    </source>
</evidence>
<organism evidence="2 3">
    <name type="scientific">Funneliformis geosporum</name>
    <dbReference type="NCBI Taxonomy" id="1117311"/>
    <lineage>
        <taxon>Eukaryota</taxon>
        <taxon>Fungi</taxon>
        <taxon>Fungi incertae sedis</taxon>
        <taxon>Mucoromycota</taxon>
        <taxon>Glomeromycotina</taxon>
        <taxon>Glomeromycetes</taxon>
        <taxon>Glomerales</taxon>
        <taxon>Glomeraceae</taxon>
        <taxon>Funneliformis</taxon>
    </lineage>
</organism>
<protein>
    <submittedName>
        <fullName evidence="2">8156_t:CDS:1</fullName>
    </submittedName>
</protein>
<dbReference type="AlphaFoldDB" id="A0A9W4X3H9"/>
<feature type="compositionally biased region" description="Basic and acidic residues" evidence="1">
    <location>
        <begin position="29"/>
        <end position="52"/>
    </location>
</feature>
<proteinExistence type="predicted"/>
<sequence>MQSRLIALEKLRRNIKNATDRFSNGNEQPVKRKSETISSEDVDRRASDRIKK</sequence>
<reference evidence="2" key="1">
    <citation type="submission" date="2022-08" db="EMBL/GenBank/DDBJ databases">
        <authorList>
            <person name="Kallberg Y."/>
            <person name="Tangrot J."/>
            <person name="Rosling A."/>
        </authorList>
    </citation>
    <scope>NUCLEOTIDE SEQUENCE</scope>
    <source>
        <strain evidence="2">Wild A</strain>
    </source>
</reference>
<dbReference type="Proteomes" id="UP001153678">
    <property type="component" value="Unassembled WGS sequence"/>
</dbReference>
<comment type="caution">
    <text evidence="2">The sequence shown here is derived from an EMBL/GenBank/DDBJ whole genome shotgun (WGS) entry which is preliminary data.</text>
</comment>
<dbReference type="EMBL" id="CAMKVN010008337">
    <property type="protein sequence ID" value="CAI2192436.1"/>
    <property type="molecule type" value="Genomic_DNA"/>
</dbReference>
<accession>A0A9W4X3H9</accession>